<keyword evidence="1" id="KW-0812">Transmembrane</keyword>
<protein>
    <submittedName>
        <fullName evidence="2">Uncharacterized protein</fullName>
    </submittedName>
</protein>
<reference evidence="2 3" key="1">
    <citation type="submission" date="2019-05" db="EMBL/GenBank/DDBJ databases">
        <title>Dyadobacter AR-3-8 sp. nov., isolated from arctic soil.</title>
        <authorList>
            <person name="Chaudhary D.K."/>
        </authorList>
    </citation>
    <scope>NUCLEOTIDE SEQUENCE [LARGE SCALE GENOMIC DNA]</scope>
    <source>
        <strain evidence="2 3">AR-3-8</strain>
    </source>
</reference>
<keyword evidence="1" id="KW-0472">Membrane</keyword>
<keyword evidence="3" id="KW-1185">Reference proteome</keyword>
<dbReference type="OrthoDB" id="964578at2"/>
<dbReference type="AlphaFoldDB" id="A0A4U6DAZ5"/>
<comment type="caution">
    <text evidence="2">The sequence shown here is derived from an EMBL/GenBank/DDBJ whole genome shotgun (WGS) entry which is preliminary data.</text>
</comment>
<organism evidence="2 3">
    <name type="scientific">Dyadobacter frigoris</name>
    <dbReference type="NCBI Taxonomy" id="2576211"/>
    <lineage>
        <taxon>Bacteria</taxon>
        <taxon>Pseudomonadati</taxon>
        <taxon>Bacteroidota</taxon>
        <taxon>Cytophagia</taxon>
        <taxon>Cytophagales</taxon>
        <taxon>Spirosomataceae</taxon>
        <taxon>Dyadobacter</taxon>
    </lineage>
</organism>
<proteinExistence type="predicted"/>
<dbReference type="EMBL" id="SZVO01000001">
    <property type="protein sequence ID" value="TKT93905.1"/>
    <property type="molecule type" value="Genomic_DNA"/>
</dbReference>
<evidence type="ECO:0000256" key="1">
    <source>
        <dbReference type="SAM" id="Phobius"/>
    </source>
</evidence>
<gene>
    <name evidence="2" type="ORF">FDK13_01460</name>
</gene>
<name>A0A4U6DAZ5_9BACT</name>
<keyword evidence="1" id="KW-1133">Transmembrane helix</keyword>
<feature type="transmembrane region" description="Helical" evidence="1">
    <location>
        <begin position="5"/>
        <end position="25"/>
    </location>
</feature>
<dbReference type="Proteomes" id="UP000304900">
    <property type="component" value="Unassembled WGS sequence"/>
</dbReference>
<evidence type="ECO:0000313" key="2">
    <source>
        <dbReference type="EMBL" id="TKT93905.1"/>
    </source>
</evidence>
<feature type="transmembrane region" description="Helical" evidence="1">
    <location>
        <begin position="37"/>
        <end position="55"/>
    </location>
</feature>
<accession>A0A4U6DAZ5</accession>
<evidence type="ECO:0000313" key="3">
    <source>
        <dbReference type="Proteomes" id="UP000304900"/>
    </source>
</evidence>
<sequence length="62" mass="6901">MKLNLLNAIIILSAGLLLIATSAFIKPTHVHFSNPTMLSGLTVEFLGTIWLVLSLNRRRKKN</sequence>